<evidence type="ECO:0000313" key="1">
    <source>
        <dbReference type="EMBL" id="CRZ01164.1"/>
    </source>
</evidence>
<reference evidence="1" key="1">
    <citation type="submission" date="2015-04" db="EMBL/GenBank/DDBJ databases">
        <title>The genome sequence of the plant pathogenic Rhizarian Plasmodiophora brassicae reveals insights in its biotrophic life cycle and the origin of chitin synthesis.</title>
        <authorList>
            <person name="Schwelm A."/>
            <person name="Fogelqvist J."/>
            <person name="Knaust A."/>
            <person name="Julke S."/>
            <person name="Lilja T."/>
            <person name="Dhandapani V."/>
            <person name="Bonilla-Rosso G."/>
            <person name="Karlsson M."/>
            <person name="Shevchenko A."/>
            <person name="Choi S.R."/>
            <person name="Kim H.G."/>
            <person name="Park J.Y."/>
            <person name="Lim Y.P."/>
            <person name="Ludwig-Muller J."/>
            <person name="Dixelius C."/>
        </authorList>
    </citation>
    <scope>NUCLEOTIDE SEQUENCE</scope>
    <source>
        <tissue evidence="1">Potato root galls</tissue>
    </source>
</reference>
<accession>A0A0H5R008</accession>
<protein>
    <submittedName>
        <fullName evidence="1">Uncharacterized protein</fullName>
    </submittedName>
</protein>
<sequence length="705" mass="78322">MLVWGNQLLDYIQGITTVYPSYPSPDAFSAPMGDPSSYSYLSTRVMSQEPSAVQDQFISILLKLLFLYLNSSSTSDCDIKAICSAAPCHIGVYAIVRWLCSLDPIEGANLTTALTCVNICTLTARSGSPCNADEGKRELGIVYNVVSSIILGLSSSLPTALQPSLCHGLRELSETGQARCDDLLMKFCWQGLRKCSCYNCDEMFSYLIHCILDMLSSPSDRSLKLALFFASNLRIFLENRCHVDNVKAANMLLPGLIMVFDAVRKQKTDLSKIEKLILCLIGIIKPLRELPEIGDLSRFTRLMMTVTALALPNVSSSDLFSQVVNLIDPVLFSQRGLFRFLLVILSQSTCDGPQLIDCIFSHLFSQNPIAQRICQHLICRHICFSPENVRSVRICQIQEMASKLFFTSTHALTSNQVRLCHLISSVLKTSKFPSEVAPFLCSLFQPVLCRSPKPPSYAHVYLLGILDLTFFSDTRMFEGFARNVFQFFLSVARNPRSSTTELLLGLRGVVTVVRCPILQEVNLVELPAVVMAMFACISVPVYSTKLLCSWIAAMSLLFKFMSDEQRSSAVEFLSHHRLNRMGLFTISSCLKVHFDHSLIELATRLSVSVTPCAPILLNALFSFKDSDPEQFRKLPKTKLIKAVETGCKEDALKLAIFIPQASTPAIPNTVKAAMDSLLGLLEFPIDDPSLRPRLESLRFVLSAGK</sequence>
<organism evidence="1">
    <name type="scientific">Spongospora subterranea</name>
    <dbReference type="NCBI Taxonomy" id="70186"/>
    <lineage>
        <taxon>Eukaryota</taxon>
        <taxon>Sar</taxon>
        <taxon>Rhizaria</taxon>
        <taxon>Endomyxa</taxon>
        <taxon>Phytomyxea</taxon>
        <taxon>Plasmodiophorida</taxon>
        <taxon>Plasmodiophoridae</taxon>
        <taxon>Spongospora</taxon>
    </lineage>
</organism>
<dbReference type="EMBL" id="HACM01000722">
    <property type="protein sequence ID" value="CRZ01164.1"/>
    <property type="molecule type" value="Transcribed_RNA"/>
</dbReference>
<proteinExistence type="predicted"/>
<name>A0A0H5R008_9EUKA</name>
<dbReference type="AlphaFoldDB" id="A0A0H5R008"/>